<keyword evidence="4" id="KW-0560">Oxidoreductase</keyword>
<dbReference type="STRING" id="933852.A0A0C3AKN4"/>
<dbReference type="PANTHER" id="PTHR23023">
    <property type="entry name" value="DIMETHYLANILINE MONOOXYGENASE"/>
    <property type="match status" value="1"/>
</dbReference>
<dbReference type="InterPro" id="IPR050346">
    <property type="entry name" value="FMO-like"/>
</dbReference>
<accession>A0A0C3AKN4</accession>
<comment type="similarity">
    <text evidence="1">Belongs to the FMO family.</text>
</comment>
<dbReference type="EMBL" id="KN824522">
    <property type="protein sequence ID" value="KIM19866.1"/>
    <property type="molecule type" value="Genomic_DNA"/>
</dbReference>
<protein>
    <recommendedName>
        <fullName evidence="8">FAD/NAD(P)-binding domain-containing protein</fullName>
    </recommendedName>
</protein>
<dbReference type="GO" id="GO:0004499">
    <property type="term" value="F:N,N-dimethylaniline monooxygenase activity"/>
    <property type="evidence" value="ECO:0007669"/>
    <property type="project" value="InterPro"/>
</dbReference>
<dbReference type="Proteomes" id="UP000054097">
    <property type="component" value="Unassembled WGS sequence"/>
</dbReference>
<dbReference type="InterPro" id="IPR036188">
    <property type="entry name" value="FAD/NAD-bd_sf"/>
</dbReference>
<evidence type="ECO:0000256" key="2">
    <source>
        <dbReference type="ARBA" id="ARBA00022630"/>
    </source>
</evidence>
<dbReference type="SUPFAM" id="SSF51905">
    <property type="entry name" value="FAD/NAD(P)-binding domain"/>
    <property type="match status" value="1"/>
</dbReference>
<dbReference type="OrthoDB" id="66881at2759"/>
<keyword evidence="3" id="KW-0274">FAD</keyword>
<gene>
    <name evidence="6" type="ORF">M408DRAFT_30851</name>
</gene>
<feature type="compositionally biased region" description="Basic and acidic residues" evidence="5">
    <location>
        <begin position="432"/>
        <end position="447"/>
    </location>
</feature>
<reference evidence="7" key="2">
    <citation type="submission" date="2015-01" db="EMBL/GenBank/DDBJ databases">
        <title>Evolutionary Origins and Diversification of the Mycorrhizal Mutualists.</title>
        <authorList>
            <consortium name="DOE Joint Genome Institute"/>
            <consortium name="Mycorrhizal Genomics Consortium"/>
            <person name="Kohler A."/>
            <person name="Kuo A."/>
            <person name="Nagy L.G."/>
            <person name="Floudas D."/>
            <person name="Copeland A."/>
            <person name="Barry K.W."/>
            <person name="Cichocki N."/>
            <person name="Veneault-Fourrey C."/>
            <person name="LaButti K."/>
            <person name="Lindquist E.A."/>
            <person name="Lipzen A."/>
            <person name="Lundell T."/>
            <person name="Morin E."/>
            <person name="Murat C."/>
            <person name="Riley R."/>
            <person name="Ohm R."/>
            <person name="Sun H."/>
            <person name="Tunlid A."/>
            <person name="Henrissat B."/>
            <person name="Grigoriev I.V."/>
            <person name="Hibbett D.S."/>
            <person name="Martin F."/>
        </authorList>
    </citation>
    <scope>NUCLEOTIDE SEQUENCE [LARGE SCALE GENOMIC DNA]</scope>
    <source>
        <strain evidence="7">MAFF 305830</strain>
    </source>
</reference>
<name>A0A0C3AKN4_SERVB</name>
<keyword evidence="2" id="KW-0285">Flavoprotein</keyword>
<dbReference type="AlphaFoldDB" id="A0A0C3AKN4"/>
<feature type="region of interest" description="Disordered" evidence="5">
    <location>
        <begin position="178"/>
        <end position="199"/>
    </location>
</feature>
<dbReference type="InterPro" id="IPR020946">
    <property type="entry name" value="Flavin_mOase-like"/>
</dbReference>
<evidence type="ECO:0000256" key="3">
    <source>
        <dbReference type="ARBA" id="ARBA00022827"/>
    </source>
</evidence>
<evidence type="ECO:0000256" key="1">
    <source>
        <dbReference type="ARBA" id="ARBA00009183"/>
    </source>
</evidence>
<keyword evidence="7" id="KW-1185">Reference proteome</keyword>
<feature type="region of interest" description="Disordered" evidence="5">
    <location>
        <begin position="263"/>
        <end position="282"/>
    </location>
</feature>
<dbReference type="GO" id="GO:0050661">
    <property type="term" value="F:NADP binding"/>
    <property type="evidence" value="ECO:0007669"/>
    <property type="project" value="InterPro"/>
</dbReference>
<organism evidence="6 7">
    <name type="scientific">Serendipita vermifera MAFF 305830</name>
    <dbReference type="NCBI Taxonomy" id="933852"/>
    <lineage>
        <taxon>Eukaryota</taxon>
        <taxon>Fungi</taxon>
        <taxon>Dikarya</taxon>
        <taxon>Basidiomycota</taxon>
        <taxon>Agaricomycotina</taxon>
        <taxon>Agaricomycetes</taxon>
        <taxon>Sebacinales</taxon>
        <taxon>Serendipitaceae</taxon>
        <taxon>Serendipita</taxon>
    </lineage>
</organism>
<evidence type="ECO:0000313" key="6">
    <source>
        <dbReference type="EMBL" id="KIM19866.1"/>
    </source>
</evidence>
<dbReference type="Gene3D" id="3.50.50.60">
    <property type="entry name" value="FAD/NAD(P)-binding domain"/>
    <property type="match status" value="2"/>
</dbReference>
<proteinExistence type="inferred from homology"/>
<sequence>MDTEGLSRTSPSKRIVILGAGAAGLVALKTLCATPEFANGEWEVLCFERRHALGGIWLPDPTPPAPPILPQTPLYPSLTTNLPHPIMAFRDFAFPPSTPLYPPASTVLEYLNAYAMAFDVAKYIQFNTEVESIQFVRSTDDKEGKWTISIHNTVTGTMQDHLDVNTLILANGRHNLPHFPSATTDQESSSGPPPQLPGLARWLESGHASHAMYYRIQPKIYRDCIVLVVGDGPSARDIAPEIASVAKQVWRSIRKHTTPKLETGVLKDSDNGATRPSQHSSINDELPIRICAPIASLGPPSDTRSKDQAPNVLLVDGSALVVDYIVFATGYELSFPFFPEDILEQHHDDIHQEHNALQGPHVNTPLSLYPQSLLPLLHHLLPSSPQLPLGSLFVLGLPRPVVPFPLVQAQCHLLTATLQGRGQLRNILQEKGSGDERRTFDNGKVDPRNSTNPQVLSRGYHIFTPSDHQFDYRESLIRLSLPPTNGNEGQAEVERMVPRWQRRVYEKKNTLRETWRELERRGHAEETVRNVGSGEDGEAEWVELMERLMKV</sequence>
<feature type="region of interest" description="Disordered" evidence="5">
    <location>
        <begin position="432"/>
        <end position="455"/>
    </location>
</feature>
<feature type="compositionally biased region" description="Polar residues" evidence="5">
    <location>
        <begin position="271"/>
        <end position="282"/>
    </location>
</feature>
<evidence type="ECO:0008006" key="8">
    <source>
        <dbReference type="Google" id="ProtNLM"/>
    </source>
</evidence>
<evidence type="ECO:0000256" key="5">
    <source>
        <dbReference type="SAM" id="MobiDB-lite"/>
    </source>
</evidence>
<dbReference type="GO" id="GO:0050660">
    <property type="term" value="F:flavin adenine dinucleotide binding"/>
    <property type="evidence" value="ECO:0007669"/>
    <property type="project" value="InterPro"/>
</dbReference>
<dbReference type="Pfam" id="PF00743">
    <property type="entry name" value="FMO-like"/>
    <property type="match status" value="2"/>
</dbReference>
<evidence type="ECO:0000256" key="4">
    <source>
        <dbReference type="ARBA" id="ARBA00023002"/>
    </source>
</evidence>
<evidence type="ECO:0000313" key="7">
    <source>
        <dbReference type="Proteomes" id="UP000054097"/>
    </source>
</evidence>
<reference evidence="6 7" key="1">
    <citation type="submission" date="2014-04" db="EMBL/GenBank/DDBJ databases">
        <authorList>
            <consortium name="DOE Joint Genome Institute"/>
            <person name="Kuo A."/>
            <person name="Zuccaro A."/>
            <person name="Kohler A."/>
            <person name="Nagy L.G."/>
            <person name="Floudas D."/>
            <person name="Copeland A."/>
            <person name="Barry K.W."/>
            <person name="Cichocki N."/>
            <person name="Veneault-Fourrey C."/>
            <person name="LaButti K."/>
            <person name="Lindquist E.A."/>
            <person name="Lipzen A."/>
            <person name="Lundell T."/>
            <person name="Morin E."/>
            <person name="Murat C."/>
            <person name="Sun H."/>
            <person name="Tunlid A."/>
            <person name="Henrissat B."/>
            <person name="Grigoriev I.V."/>
            <person name="Hibbett D.S."/>
            <person name="Martin F."/>
            <person name="Nordberg H.P."/>
            <person name="Cantor M.N."/>
            <person name="Hua S.X."/>
        </authorList>
    </citation>
    <scope>NUCLEOTIDE SEQUENCE [LARGE SCALE GENOMIC DNA]</scope>
    <source>
        <strain evidence="6 7">MAFF 305830</strain>
    </source>
</reference>
<dbReference type="HOGENOM" id="CLU_006909_5_1_1"/>